<dbReference type="PANTHER" id="PTHR10210">
    <property type="entry name" value="RIBOSE-PHOSPHATE DIPHOSPHOKINASE FAMILY MEMBER"/>
    <property type="match status" value="1"/>
</dbReference>
<dbReference type="InterPro" id="IPR029099">
    <property type="entry name" value="Pribosyltran_N"/>
</dbReference>
<keyword evidence="4" id="KW-1185">Reference proteome</keyword>
<dbReference type="InterPro" id="IPR005946">
    <property type="entry name" value="Rib-P_diPkinase"/>
</dbReference>
<dbReference type="NCBIfam" id="TIGR01251">
    <property type="entry name" value="ribP_PPkin"/>
    <property type="match status" value="1"/>
</dbReference>
<proteinExistence type="predicted"/>
<evidence type="ECO:0000259" key="2">
    <source>
        <dbReference type="Pfam" id="PF13793"/>
    </source>
</evidence>
<dbReference type="GO" id="GO:0004749">
    <property type="term" value="F:ribose phosphate diphosphokinase activity"/>
    <property type="evidence" value="ECO:0007669"/>
    <property type="project" value="UniProtKB-EC"/>
</dbReference>
<name>A0ABW0NJH5_9BURK</name>
<organism evidence="3 4">
    <name type="scientific">Caenimonas terrae</name>
    <dbReference type="NCBI Taxonomy" id="696074"/>
    <lineage>
        <taxon>Bacteria</taxon>
        <taxon>Pseudomonadati</taxon>
        <taxon>Pseudomonadota</taxon>
        <taxon>Betaproteobacteria</taxon>
        <taxon>Burkholderiales</taxon>
        <taxon>Comamonadaceae</taxon>
        <taxon>Caenimonas</taxon>
    </lineage>
</organism>
<evidence type="ECO:0000256" key="1">
    <source>
        <dbReference type="ARBA" id="ARBA00022727"/>
    </source>
</evidence>
<keyword evidence="1" id="KW-0545">Nucleotide biosynthesis</keyword>
<gene>
    <name evidence="3" type="ORF">ACFPOE_19425</name>
</gene>
<dbReference type="EMBL" id="JBHSMF010000010">
    <property type="protein sequence ID" value="MFC5499723.1"/>
    <property type="molecule type" value="Genomic_DNA"/>
</dbReference>
<feature type="domain" description="Ribose-phosphate pyrophosphokinase N-terminal" evidence="2">
    <location>
        <begin position="7"/>
        <end position="126"/>
    </location>
</feature>
<dbReference type="InterPro" id="IPR029057">
    <property type="entry name" value="PRTase-like"/>
</dbReference>
<dbReference type="RefSeq" id="WP_376851974.1">
    <property type="nucleotide sequence ID" value="NZ_JBHSMF010000010.1"/>
</dbReference>
<reference evidence="4" key="1">
    <citation type="journal article" date="2019" name="Int. J. Syst. Evol. Microbiol.">
        <title>The Global Catalogue of Microorganisms (GCM) 10K type strain sequencing project: providing services to taxonomists for standard genome sequencing and annotation.</title>
        <authorList>
            <consortium name="The Broad Institute Genomics Platform"/>
            <consortium name="The Broad Institute Genome Sequencing Center for Infectious Disease"/>
            <person name="Wu L."/>
            <person name="Ma J."/>
        </authorList>
    </citation>
    <scope>NUCLEOTIDE SEQUENCE [LARGE SCALE GENOMIC DNA]</scope>
    <source>
        <strain evidence="4">CCUG 57401</strain>
    </source>
</reference>
<dbReference type="Pfam" id="PF13793">
    <property type="entry name" value="Pribosyltran_N"/>
    <property type="match status" value="1"/>
</dbReference>
<dbReference type="InterPro" id="IPR000836">
    <property type="entry name" value="PRTase_dom"/>
</dbReference>
<protein>
    <submittedName>
        <fullName evidence="3">Ribose-phosphate diphosphokinase</fullName>
        <ecNumber evidence="3">2.7.6.1</ecNumber>
    </submittedName>
</protein>
<dbReference type="Gene3D" id="3.40.50.2020">
    <property type="match status" value="2"/>
</dbReference>
<evidence type="ECO:0000313" key="3">
    <source>
        <dbReference type="EMBL" id="MFC5499723.1"/>
    </source>
</evidence>
<evidence type="ECO:0000313" key="4">
    <source>
        <dbReference type="Proteomes" id="UP001596037"/>
    </source>
</evidence>
<dbReference type="Pfam" id="PF14572">
    <property type="entry name" value="Pribosyl_synth"/>
    <property type="match status" value="1"/>
</dbReference>
<dbReference type="SMART" id="SM01400">
    <property type="entry name" value="Pribosyltran_N"/>
    <property type="match status" value="1"/>
</dbReference>
<dbReference type="Proteomes" id="UP001596037">
    <property type="component" value="Unassembled WGS sequence"/>
</dbReference>
<keyword evidence="3" id="KW-0808">Transferase</keyword>
<dbReference type="EC" id="2.7.6.1" evidence="3"/>
<sequence length="329" mass="34651">MNDTAACLFALDASRAWGEAVAARMGLALMPHEEREFEDGEHKARPLASVRGRDVYVLQSLYGDGDQSVNDKLCRLLFFIGALKDAAAASVTAVVPCLAYARKDRKSKPRDPITTRYVAALFEAVGTDRVLTLDVHNLAAYQNAFRCGTEHLEASGLFAAHFLPLLGRQEVAVVSPDAGGIKRAEAFRLRLAAALGRPVAAAFAEKHRSEGVVSGEMIVGDVAGRCAIVIDDLIGAGTTILRTALACRRLGATAVYGAASHGLFVGSAPQLLAADALTGLVVTDSVPPFRLPPGKVRDKLVVLSTAPLFAEAIARIHGGGSITALLEEA</sequence>
<dbReference type="CDD" id="cd06223">
    <property type="entry name" value="PRTases_typeI"/>
    <property type="match status" value="1"/>
</dbReference>
<accession>A0ABW0NJH5</accession>
<comment type="caution">
    <text evidence="3">The sequence shown here is derived from an EMBL/GenBank/DDBJ whole genome shotgun (WGS) entry which is preliminary data.</text>
</comment>
<dbReference type="SUPFAM" id="SSF53271">
    <property type="entry name" value="PRTase-like"/>
    <property type="match status" value="2"/>
</dbReference>
<dbReference type="PANTHER" id="PTHR10210:SF41">
    <property type="entry name" value="RIBOSE-PHOSPHATE PYROPHOSPHOKINASE 1, CHLOROPLASTIC"/>
    <property type="match status" value="1"/>
</dbReference>